<organism evidence="1 2">
    <name type="scientific">Pantoea piersonii</name>
    <dbReference type="NCBI Taxonomy" id="2364647"/>
    <lineage>
        <taxon>Bacteria</taxon>
        <taxon>Pseudomonadati</taxon>
        <taxon>Pseudomonadota</taxon>
        <taxon>Gammaproteobacteria</taxon>
        <taxon>Enterobacterales</taxon>
        <taxon>Erwiniaceae</taxon>
        <taxon>Pantoea</taxon>
    </lineage>
</organism>
<reference evidence="1 2" key="1">
    <citation type="journal article" date="2022" name="J Glob Antimicrob Resist">
        <title>First complete genome of a multidrug resistant strain of the novel human pathogen Kalamiella piersonii (GABEKP28) identified in human saliva.</title>
        <authorList>
            <person name="McDonagh F."/>
            <person name="Singh N.K."/>
            <person name="Venkateswaran K."/>
            <person name="Lonappan A.M."/>
            <person name="Hallahan B."/>
            <person name="Tuohy A."/>
            <person name="Burke L."/>
            <person name="Kovarova A."/>
            <person name="Miliotis G."/>
        </authorList>
    </citation>
    <scope>NUCLEOTIDE SEQUENCE [LARGE SCALE GENOMIC DNA]</scope>
    <source>
        <strain evidence="1 2">GABEKP28</strain>
    </source>
</reference>
<dbReference type="EMBL" id="CP104758">
    <property type="protein sequence ID" value="WBG91877.1"/>
    <property type="molecule type" value="Genomic_DNA"/>
</dbReference>
<gene>
    <name evidence="1" type="ORF">N5580_04800</name>
</gene>
<dbReference type="RefSeq" id="WP_269949978.1">
    <property type="nucleotide sequence ID" value="NZ_CP104758.1"/>
</dbReference>
<dbReference type="KEGG" id="kpie:N5580_04800"/>
<sequence length="64" mass="7298">MLKKAPKRVLFCGVDPTFATAQIDFSDTALVFKLPIISVPEINPPLKWIKLNRFKDLAIWRITA</sequence>
<dbReference type="Proteomes" id="UP001211544">
    <property type="component" value="Chromosome"/>
</dbReference>
<evidence type="ECO:0000313" key="2">
    <source>
        <dbReference type="Proteomes" id="UP001211544"/>
    </source>
</evidence>
<keyword evidence="2" id="KW-1185">Reference proteome</keyword>
<name>A0AAJ5QL34_9GAMM</name>
<dbReference type="AlphaFoldDB" id="A0AAJ5QL34"/>
<accession>A0AAJ5QL34</accession>
<protein>
    <submittedName>
        <fullName evidence="1">Uncharacterized protein</fullName>
    </submittedName>
</protein>
<proteinExistence type="predicted"/>
<evidence type="ECO:0000313" key="1">
    <source>
        <dbReference type="EMBL" id="WBG91877.1"/>
    </source>
</evidence>